<dbReference type="EMBL" id="QGGY01000007">
    <property type="protein sequence ID" value="PWJ75116.1"/>
    <property type="molecule type" value="Genomic_DNA"/>
</dbReference>
<keyword evidence="6" id="KW-0762">Sugar transport</keyword>
<feature type="signal peptide" evidence="4">
    <location>
        <begin position="1"/>
        <end position="19"/>
    </location>
</feature>
<evidence type="ECO:0000313" key="6">
    <source>
        <dbReference type="EMBL" id="PWJ75116.1"/>
    </source>
</evidence>
<evidence type="ECO:0000256" key="2">
    <source>
        <dbReference type="ARBA" id="ARBA00007639"/>
    </source>
</evidence>
<dbReference type="PANTHER" id="PTHR30036">
    <property type="entry name" value="D-XYLOSE-BINDING PERIPLASMIC PROTEIN"/>
    <property type="match status" value="1"/>
</dbReference>
<keyword evidence="6" id="KW-0813">Transport</keyword>
<proteinExistence type="inferred from homology"/>
<dbReference type="RefSeq" id="WP_109626912.1">
    <property type="nucleotide sequence ID" value="NZ_JANKBI010000007.1"/>
</dbReference>
<accession>A0AB73T346</accession>
<dbReference type="InterPro" id="IPR050555">
    <property type="entry name" value="Bact_Solute-Bind_Prot2"/>
</dbReference>
<comment type="caution">
    <text evidence="6">The sequence shown here is derived from an EMBL/GenBank/DDBJ whole genome shotgun (WGS) entry which is preliminary data.</text>
</comment>
<gene>
    <name evidence="6" type="ORF">C7383_107123</name>
</gene>
<evidence type="ECO:0000313" key="7">
    <source>
        <dbReference type="Proteomes" id="UP000245412"/>
    </source>
</evidence>
<dbReference type="PANTHER" id="PTHR30036:SF7">
    <property type="entry name" value="ABC TRANSPORTER PERIPLASMIC-BINDING PROTEIN YPHF"/>
    <property type="match status" value="1"/>
</dbReference>
<keyword evidence="4" id="KW-0732">Signal</keyword>
<feature type="domain" description="Periplasmic binding protein" evidence="5">
    <location>
        <begin position="92"/>
        <end position="340"/>
    </location>
</feature>
<dbReference type="InterPro" id="IPR028082">
    <property type="entry name" value="Peripla_BP_I"/>
</dbReference>
<dbReference type="Gene3D" id="3.40.50.2300">
    <property type="match status" value="2"/>
</dbReference>
<dbReference type="Proteomes" id="UP000245412">
    <property type="component" value="Unassembled WGS sequence"/>
</dbReference>
<reference evidence="6 7" key="1">
    <citation type="submission" date="2018-05" db="EMBL/GenBank/DDBJ databases">
        <authorList>
            <person name="Goeker M."/>
            <person name="Huntemann M."/>
            <person name="Clum A."/>
            <person name="Pillay M."/>
            <person name="Palaniappan K."/>
            <person name="Varghese N."/>
            <person name="Mikhailova N."/>
            <person name="Stamatis D."/>
            <person name="Reddy T."/>
            <person name="Daum C."/>
            <person name="Shapiro N."/>
            <person name="Ivanova N."/>
            <person name="Kyrpides N."/>
            <person name="Woyke T."/>
        </authorList>
    </citation>
    <scope>NUCLEOTIDE SEQUENCE [LARGE SCALE GENOMIC DNA]</scope>
    <source>
        <strain evidence="6 7">DSM 26524</strain>
    </source>
</reference>
<dbReference type="GO" id="GO:0030246">
    <property type="term" value="F:carbohydrate binding"/>
    <property type="evidence" value="ECO:0007669"/>
    <property type="project" value="TreeGrafter"/>
</dbReference>
<comment type="subcellular location">
    <subcellularLocation>
        <location evidence="1">Cell envelope</location>
    </subcellularLocation>
</comment>
<dbReference type="Pfam" id="PF13407">
    <property type="entry name" value="Peripla_BP_4"/>
    <property type="match status" value="1"/>
</dbReference>
<protein>
    <submittedName>
        <fullName evidence="6">ABC-type sugar transport system substrate-binding protein</fullName>
    </submittedName>
</protein>
<dbReference type="InterPro" id="IPR025997">
    <property type="entry name" value="SBP_2_dom"/>
</dbReference>
<dbReference type="AlphaFoldDB" id="A0AB73T346"/>
<evidence type="ECO:0000256" key="1">
    <source>
        <dbReference type="ARBA" id="ARBA00004196"/>
    </source>
</evidence>
<evidence type="ECO:0000259" key="5">
    <source>
        <dbReference type="Pfam" id="PF13407"/>
    </source>
</evidence>
<feature type="region of interest" description="Disordered" evidence="3">
    <location>
        <begin position="18"/>
        <end position="82"/>
    </location>
</feature>
<name>A0AB73T346_9FIRM</name>
<organism evidence="6 7">
    <name type="scientific">Murimonas intestini</name>
    <dbReference type="NCBI Taxonomy" id="1337051"/>
    <lineage>
        <taxon>Bacteria</taxon>
        <taxon>Bacillati</taxon>
        <taxon>Bacillota</taxon>
        <taxon>Clostridia</taxon>
        <taxon>Lachnospirales</taxon>
        <taxon>Lachnospiraceae</taxon>
        <taxon>Murimonas</taxon>
    </lineage>
</organism>
<sequence length="426" mass="45446">MKRLTAVLLAGAVAVSQLAGCSSGSQSKTEKTTEKAAKENSESVAEGGTEASEAEKAADTKDSAETEKTADAGDGAKADEPAADVDLKEITIAIPMADTGMTFQNQMSYNMNNILGPAGNATFVYNQSTFDADGTMNFVESEIAAGVDGLMFVPPSDSVLPTVCSLCEEAEVYWAISMRTIEDEEIREMCENSPYYVGNCYEDEEETGRLVGEYLGKQGAKKIAIITTIKGDTTGEAREAGLAKACEEYGIEIVGEARGLTQASDVTNAVESFLSANAELDAVFCVGTTVTGVQEITVKAVQDSGRKGVQVVCVDHPDGITDLFESGTLTYSIGTPSFALDTYICAIKMVNAIQGYPISGEKEGKSSNFIAMAVVSNAEEAKVYEEASSNNEYTFFDEKEIKDLLRWNNPQLDESGLQSVLDNYEL</sequence>
<feature type="compositionally biased region" description="Basic and acidic residues" evidence="3">
    <location>
        <begin position="28"/>
        <end position="41"/>
    </location>
</feature>
<evidence type="ECO:0000256" key="3">
    <source>
        <dbReference type="SAM" id="MobiDB-lite"/>
    </source>
</evidence>
<keyword evidence="7" id="KW-1185">Reference proteome</keyword>
<comment type="similarity">
    <text evidence="2">Belongs to the bacterial solute-binding protein 2 family.</text>
</comment>
<dbReference type="GO" id="GO:0030288">
    <property type="term" value="C:outer membrane-bounded periplasmic space"/>
    <property type="evidence" value="ECO:0007669"/>
    <property type="project" value="TreeGrafter"/>
</dbReference>
<feature type="compositionally biased region" description="Basic and acidic residues" evidence="3">
    <location>
        <begin position="53"/>
        <end position="82"/>
    </location>
</feature>
<evidence type="ECO:0000256" key="4">
    <source>
        <dbReference type="SAM" id="SignalP"/>
    </source>
</evidence>
<feature type="chain" id="PRO_5044498585" evidence="4">
    <location>
        <begin position="20"/>
        <end position="426"/>
    </location>
</feature>
<dbReference type="SUPFAM" id="SSF53822">
    <property type="entry name" value="Periplasmic binding protein-like I"/>
    <property type="match status" value="1"/>
</dbReference>